<keyword evidence="3" id="KW-0328">Glycosyltransferase</keyword>
<dbReference type="Pfam" id="PF00535">
    <property type="entry name" value="Glycos_transf_2"/>
    <property type="match status" value="1"/>
</dbReference>
<accession>A0A7V8FKN5</accession>
<dbReference type="SUPFAM" id="SSF53448">
    <property type="entry name" value="Nucleotide-diphospho-sugar transferases"/>
    <property type="match status" value="1"/>
</dbReference>
<reference evidence="8" key="1">
    <citation type="journal article" date="2020" name="MBio">
        <title>Horizontal gene transfer to a defensive symbiont with a reduced genome amongst a multipartite beetle microbiome.</title>
        <authorList>
            <person name="Waterworth S.C."/>
            <person name="Florez L.V."/>
            <person name="Rees E.R."/>
            <person name="Hertweck C."/>
            <person name="Kaltenpoth M."/>
            <person name="Kwan J.C."/>
        </authorList>
    </citation>
    <scope>NUCLEOTIDE SEQUENCE [LARGE SCALE GENOMIC DNA]</scope>
</reference>
<feature type="domain" description="Glycosyltransferase 2-like" evidence="6">
    <location>
        <begin position="4"/>
        <end position="172"/>
    </location>
</feature>
<proteinExistence type="predicted"/>
<dbReference type="AlphaFoldDB" id="A0A7V8FKN5"/>
<evidence type="ECO:0000259" key="6">
    <source>
        <dbReference type="Pfam" id="PF00535"/>
    </source>
</evidence>
<evidence type="ECO:0000256" key="5">
    <source>
        <dbReference type="ARBA" id="ARBA00023136"/>
    </source>
</evidence>
<name>A0A7V8FKN5_9BURK</name>
<sequence>MLGICIPVHNEETDIQACLDSVIEAAHCPRLAGERVLVSLVLDDCSDASAAIARGVMQRHRGLAHCRLALLPVALRNVGRARAQASRYALGHGARWLAFTDADSTVSRDWLAEQLALDCDVVCGTVSVRPGDWLACGAHADLARQTFLAGYEDRDGHRHVHGANLGMSARIYQASGGFRALACGEDQQLVDRLGRMGARIAWSARPRVQTSGRMRSRIDGGFATALGRAAA</sequence>
<evidence type="ECO:0000256" key="3">
    <source>
        <dbReference type="ARBA" id="ARBA00022676"/>
    </source>
</evidence>
<dbReference type="GO" id="GO:0016757">
    <property type="term" value="F:glycosyltransferase activity"/>
    <property type="evidence" value="ECO:0007669"/>
    <property type="project" value="UniProtKB-KW"/>
</dbReference>
<protein>
    <recommendedName>
        <fullName evidence="6">Glycosyltransferase 2-like domain-containing protein</fullName>
    </recommendedName>
</protein>
<evidence type="ECO:0000313" key="7">
    <source>
        <dbReference type="EMBL" id="KAF1018411.1"/>
    </source>
</evidence>
<dbReference type="PANTHER" id="PTHR43646:SF2">
    <property type="entry name" value="GLYCOSYLTRANSFERASE 2-LIKE DOMAIN-CONTAINING PROTEIN"/>
    <property type="match status" value="1"/>
</dbReference>
<evidence type="ECO:0000313" key="8">
    <source>
        <dbReference type="Proteomes" id="UP000461670"/>
    </source>
</evidence>
<evidence type="ECO:0000256" key="2">
    <source>
        <dbReference type="ARBA" id="ARBA00022475"/>
    </source>
</evidence>
<keyword evidence="5" id="KW-0472">Membrane</keyword>
<dbReference type="Gene3D" id="3.90.550.10">
    <property type="entry name" value="Spore Coat Polysaccharide Biosynthesis Protein SpsA, Chain A"/>
    <property type="match status" value="1"/>
</dbReference>
<dbReference type="PANTHER" id="PTHR43646">
    <property type="entry name" value="GLYCOSYLTRANSFERASE"/>
    <property type="match status" value="1"/>
</dbReference>
<dbReference type="InterPro" id="IPR001173">
    <property type="entry name" value="Glyco_trans_2-like"/>
</dbReference>
<comment type="caution">
    <text evidence="7">The sequence shown here is derived from an EMBL/GenBank/DDBJ whole genome shotgun (WGS) entry which is preliminary data.</text>
</comment>
<dbReference type="GO" id="GO:0005886">
    <property type="term" value="C:plasma membrane"/>
    <property type="evidence" value="ECO:0007669"/>
    <property type="project" value="UniProtKB-SubCell"/>
</dbReference>
<gene>
    <name evidence="7" type="ORF">GAK30_03694</name>
</gene>
<dbReference type="Proteomes" id="UP000461670">
    <property type="component" value="Unassembled WGS sequence"/>
</dbReference>
<keyword evidence="4" id="KW-0808">Transferase</keyword>
<evidence type="ECO:0000256" key="1">
    <source>
        <dbReference type="ARBA" id="ARBA00004236"/>
    </source>
</evidence>
<comment type="subcellular location">
    <subcellularLocation>
        <location evidence="1">Cell membrane</location>
    </subcellularLocation>
</comment>
<organism evidence="7 8">
    <name type="scientific">Paracidovorax wautersii</name>
    <dbReference type="NCBI Taxonomy" id="1177982"/>
    <lineage>
        <taxon>Bacteria</taxon>
        <taxon>Pseudomonadati</taxon>
        <taxon>Pseudomonadota</taxon>
        <taxon>Betaproteobacteria</taxon>
        <taxon>Burkholderiales</taxon>
        <taxon>Comamonadaceae</taxon>
        <taxon>Paracidovorax</taxon>
    </lineage>
</organism>
<keyword evidence="2" id="KW-1003">Cell membrane</keyword>
<dbReference type="InterPro" id="IPR029044">
    <property type="entry name" value="Nucleotide-diphossugar_trans"/>
</dbReference>
<evidence type="ECO:0000256" key="4">
    <source>
        <dbReference type="ARBA" id="ARBA00022679"/>
    </source>
</evidence>
<dbReference type="EMBL" id="WNDQ01000087">
    <property type="protein sequence ID" value="KAF1018411.1"/>
    <property type="molecule type" value="Genomic_DNA"/>
</dbReference>